<name>A0ABR9AXA7_9BACL</name>
<proteinExistence type="predicted"/>
<evidence type="ECO:0000313" key="2">
    <source>
        <dbReference type="EMBL" id="MBD8498767.1"/>
    </source>
</evidence>
<dbReference type="InterPro" id="IPR024775">
    <property type="entry name" value="DinB-like"/>
</dbReference>
<dbReference type="RefSeq" id="WP_192025135.1">
    <property type="nucleotide sequence ID" value="NZ_JACYTN010000006.1"/>
</dbReference>
<dbReference type="Pfam" id="PF12867">
    <property type="entry name" value="DinB_2"/>
    <property type="match status" value="1"/>
</dbReference>
<organism evidence="2 3">
    <name type="scientific">Paenibacillus arenosi</name>
    <dbReference type="NCBI Taxonomy" id="2774142"/>
    <lineage>
        <taxon>Bacteria</taxon>
        <taxon>Bacillati</taxon>
        <taxon>Bacillota</taxon>
        <taxon>Bacilli</taxon>
        <taxon>Bacillales</taxon>
        <taxon>Paenibacillaceae</taxon>
        <taxon>Paenibacillus</taxon>
    </lineage>
</organism>
<gene>
    <name evidence="2" type="ORF">IFO66_10695</name>
</gene>
<accession>A0ABR9AXA7</accession>
<evidence type="ECO:0000313" key="3">
    <source>
        <dbReference type="Proteomes" id="UP000634529"/>
    </source>
</evidence>
<evidence type="ECO:0000259" key="1">
    <source>
        <dbReference type="Pfam" id="PF12867"/>
    </source>
</evidence>
<dbReference type="EMBL" id="JACYTN010000006">
    <property type="protein sequence ID" value="MBD8498767.1"/>
    <property type="molecule type" value="Genomic_DNA"/>
</dbReference>
<reference evidence="2 3" key="1">
    <citation type="submission" date="2020-09" db="EMBL/GenBank/DDBJ databases">
        <title>Paenibacillus sp. CAU 1523 isolated from sand of Haeundae Beach.</title>
        <authorList>
            <person name="Kim W."/>
        </authorList>
    </citation>
    <scope>NUCLEOTIDE SEQUENCE [LARGE SCALE GENOMIC DNA]</scope>
    <source>
        <strain evidence="2 3">CAU 1523</strain>
    </source>
</reference>
<dbReference type="Gene3D" id="1.20.120.450">
    <property type="entry name" value="dinb family like domain"/>
    <property type="match status" value="1"/>
</dbReference>
<keyword evidence="3" id="KW-1185">Reference proteome</keyword>
<dbReference type="InterPro" id="IPR034660">
    <property type="entry name" value="DinB/YfiT-like"/>
</dbReference>
<comment type="caution">
    <text evidence="2">The sequence shown here is derived from an EMBL/GenBank/DDBJ whole genome shotgun (WGS) entry which is preliminary data.</text>
</comment>
<sequence length="178" mass="20884">MENNQYSGTPFKPILNPTMVERNYFISQIPEISIELRKVIHHLTPEQFQHSYRPGGWTIQQIVHHVADNNVNAYLRFKRALTEEEPTASSYDQDAWAALDEYNHLPIEDSLLLIETLHRRFFILCKSLQPDDFHRKLRTQVLDSITLDIALQRLIWHDRHHIAHIHLAVANNHLVKGS</sequence>
<dbReference type="Proteomes" id="UP000634529">
    <property type="component" value="Unassembled WGS sequence"/>
</dbReference>
<protein>
    <submittedName>
        <fullName evidence="2">Metal-dependent hydrolase</fullName>
    </submittedName>
</protein>
<dbReference type="NCBIfam" id="NF009807">
    <property type="entry name" value="PRK13291.1"/>
    <property type="match status" value="1"/>
</dbReference>
<feature type="domain" description="DinB-like" evidence="1">
    <location>
        <begin position="36"/>
        <end position="165"/>
    </location>
</feature>
<dbReference type="GO" id="GO:0016787">
    <property type="term" value="F:hydrolase activity"/>
    <property type="evidence" value="ECO:0007669"/>
    <property type="project" value="UniProtKB-KW"/>
</dbReference>
<keyword evidence="2" id="KW-0378">Hydrolase</keyword>
<dbReference type="SUPFAM" id="SSF109854">
    <property type="entry name" value="DinB/YfiT-like putative metalloenzymes"/>
    <property type="match status" value="1"/>
</dbReference>